<gene>
    <name evidence="2" type="ORF">DU80_00985</name>
</gene>
<dbReference type="PATRIC" id="fig|2209.56.peg.204"/>
<dbReference type="AlphaFoldDB" id="A0A0F8RPS0"/>
<dbReference type="EMBL" id="JJQU01000042">
    <property type="protein sequence ID" value="KKH89458.1"/>
    <property type="molecule type" value="Genomic_DNA"/>
</dbReference>
<name>A0A0F8RPS0_METMZ</name>
<dbReference type="RefSeq" id="WP_235271997.1">
    <property type="nucleotide sequence ID" value="NZ_JJQU01000042.1"/>
</dbReference>
<feature type="non-terminal residue" evidence="2">
    <location>
        <position position="1"/>
    </location>
</feature>
<comment type="caution">
    <text evidence="2">The sequence shown here is derived from an EMBL/GenBank/DDBJ whole genome shotgun (WGS) entry which is preliminary data.</text>
</comment>
<evidence type="ECO:0000313" key="2">
    <source>
        <dbReference type="EMBL" id="KKH89458.1"/>
    </source>
</evidence>
<keyword evidence="1" id="KW-0812">Transmembrane</keyword>
<proteinExistence type="predicted"/>
<feature type="transmembrane region" description="Helical" evidence="1">
    <location>
        <begin position="18"/>
        <end position="36"/>
    </location>
</feature>
<dbReference type="Proteomes" id="UP000034152">
    <property type="component" value="Unassembled WGS sequence"/>
</dbReference>
<evidence type="ECO:0000313" key="3">
    <source>
        <dbReference type="Proteomes" id="UP000034152"/>
    </source>
</evidence>
<sequence>LKIKKIKDRSKNSPKNSIIYLITFCKMLFLFVVDILSEVLFFRFSLIYSFIICCAVYKSVIDM</sequence>
<organism evidence="2 3">
    <name type="scientific">Methanosarcina mazei</name>
    <name type="common">Methanosarcina frisia</name>
    <dbReference type="NCBI Taxonomy" id="2209"/>
    <lineage>
        <taxon>Archaea</taxon>
        <taxon>Methanobacteriati</taxon>
        <taxon>Methanobacteriota</taxon>
        <taxon>Stenosarchaea group</taxon>
        <taxon>Methanomicrobia</taxon>
        <taxon>Methanosarcinales</taxon>
        <taxon>Methanosarcinaceae</taxon>
        <taxon>Methanosarcina</taxon>
    </lineage>
</organism>
<keyword evidence="1" id="KW-0472">Membrane</keyword>
<accession>A0A0F8RPS0</accession>
<protein>
    <submittedName>
        <fullName evidence="2">Uncharacterized protein</fullName>
    </submittedName>
</protein>
<keyword evidence="1" id="KW-1133">Transmembrane helix</keyword>
<evidence type="ECO:0000256" key="1">
    <source>
        <dbReference type="SAM" id="Phobius"/>
    </source>
</evidence>
<reference evidence="2 3" key="1">
    <citation type="journal article" date="2015" name="ISME J.">
        <title>Genomic and phenotypic differentiation among Methanosarcina mazei populations from Columbia River sediment.</title>
        <authorList>
            <person name="Youngblut N.D."/>
            <person name="Wirth J.S."/>
            <person name="Henriksen J.R."/>
            <person name="Smith M."/>
            <person name="Simon H."/>
            <person name="Metcalf W.W."/>
            <person name="Whitaker R.J."/>
        </authorList>
    </citation>
    <scope>NUCLEOTIDE SEQUENCE [LARGE SCALE GENOMIC DNA]</scope>
    <source>
        <strain evidence="2 3">1.H.M.2.1</strain>
    </source>
</reference>
<feature type="transmembrane region" description="Helical" evidence="1">
    <location>
        <begin position="42"/>
        <end position="61"/>
    </location>
</feature>